<comment type="caution">
    <text evidence="9">The sequence shown here is derived from an EMBL/GenBank/DDBJ whole genome shotgun (WGS) entry which is preliminary data.</text>
</comment>
<dbReference type="Proteomes" id="UP000230731">
    <property type="component" value="Unassembled WGS sequence"/>
</dbReference>
<evidence type="ECO:0000259" key="8">
    <source>
        <dbReference type="SMART" id="SM01383"/>
    </source>
</evidence>
<dbReference type="GO" id="GO:0015934">
    <property type="term" value="C:large ribosomal subunit"/>
    <property type="evidence" value="ECO:0007669"/>
    <property type="project" value="InterPro"/>
</dbReference>
<dbReference type="Pfam" id="PF03947">
    <property type="entry name" value="Ribosomal_L2_C"/>
    <property type="match status" value="1"/>
</dbReference>
<dbReference type="EMBL" id="PEZP01000039">
    <property type="protein sequence ID" value="PIT97981.1"/>
    <property type="molecule type" value="Genomic_DNA"/>
</dbReference>
<dbReference type="GO" id="GO:0016740">
    <property type="term" value="F:transferase activity"/>
    <property type="evidence" value="ECO:0007669"/>
    <property type="project" value="InterPro"/>
</dbReference>
<feature type="non-terminal residue" evidence="9">
    <location>
        <position position="277"/>
    </location>
</feature>
<proteinExistence type="inferred from homology"/>
<evidence type="ECO:0000313" key="10">
    <source>
        <dbReference type="Proteomes" id="UP000230731"/>
    </source>
</evidence>
<keyword evidence="3" id="KW-0687">Ribonucleoprotein</keyword>
<evidence type="ECO:0000259" key="7">
    <source>
        <dbReference type="SMART" id="SM01382"/>
    </source>
</evidence>
<dbReference type="Pfam" id="PF00181">
    <property type="entry name" value="Ribosomal_L2_N"/>
    <property type="match status" value="1"/>
</dbReference>
<evidence type="ECO:0000256" key="6">
    <source>
        <dbReference type="SAM" id="MobiDB-lite"/>
    </source>
</evidence>
<name>A0A2M6WYU8_9BACT</name>
<sequence>MPIIRYRSNRAARKSASVVDRSGLYRGQPYKSLRGAVIRDSGRGRAGKITVRHRGGGAKRMGRLIDFGQDKVGVPARVERLEYDPNRSANVALLVYTDGERRYALAWHGARAGDAVVTDAAADEQPGNRMQLEHITPGTAVYNVELLPGRGGKLFRAAGSSATVMTIQDRHALLRLPSGEVRMVRRECWATVGTVGNADHRLVRIGSAGRSRRLGRRPQVRGKAMNPVDHPHGGGEGSQSIGMKHPKTKWGRPALGVKTRRKRARSDALIVSRRARK</sequence>
<dbReference type="PIRSF" id="PIRSF002158">
    <property type="entry name" value="Ribosomal_L2"/>
    <property type="match status" value="1"/>
</dbReference>
<dbReference type="InterPro" id="IPR014726">
    <property type="entry name" value="Ribosomal_uL2_dom3"/>
</dbReference>
<dbReference type="FunFam" id="4.10.950.10:FF:000001">
    <property type="entry name" value="50S ribosomal protein L2"/>
    <property type="match status" value="1"/>
</dbReference>
<dbReference type="SMART" id="SM01382">
    <property type="entry name" value="Ribosomal_L2_C"/>
    <property type="match status" value="1"/>
</dbReference>
<dbReference type="SMART" id="SM01383">
    <property type="entry name" value="Ribosomal_L2"/>
    <property type="match status" value="1"/>
</dbReference>
<evidence type="ECO:0000256" key="3">
    <source>
        <dbReference type="ARBA" id="ARBA00023274"/>
    </source>
</evidence>
<dbReference type="HAMAP" id="MF_01320_B">
    <property type="entry name" value="Ribosomal_uL2_B"/>
    <property type="match status" value="1"/>
</dbReference>
<dbReference type="InterPro" id="IPR012340">
    <property type="entry name" value="NA-bd_OB-fold"/>
</dbReference>
<dbReference type="InterPro" id="IPR008991">
    <property type="entry name" value="Translation_prot_SH3-like_sf"/>
</dbReference>
<dbReference type="Gene3D" id="2.30.30.30">
    <property type="match status" value="1"/>
</dbReference>
<dbReference type="GO" id="GO:0003735">
    <property type="term" value="F:structural constituent of ribosome"/>
    <property type="evidence" value="ECO:0007669"/>
    <property type="project" value="InterPro"/>
</dbReference>
<dbReference type="GO" id="GO:0003723">
    <property type="term" value="F:RNA binding"/>
    <property type="evidence" value="ECO:0007669"/>
    <property type="project" value="InterPro"/>
</dbReference>
<dbReference type="SUPFAM" id="SSF50104">
    <property type="entry name" value="Translation proteins SH3-like domain"/>
    <property type="match status" value="1"/>
</dbReference>
<dbReference type="AlphaFoldDB" id="A0A2M6WYU8"/>
<organism evidence="9 10">
    <name type="scientific">Candidatus Andersenbacteria bacterium CG10_big_fil_rev_8_21_14_0_10_54_11</name>
    <dbReference type="NCBI Taxonomy" id="1974485"/>
    <lineage>
        <taxon>Bacteria</taxon>
        <taxon>Candidatus Anderseniibacteriota</taxon>
    </lineage>
</organism>
<keyword evidence="2 9" id="KW-0689">Ribosomal protein</keyword>
<dbReference type="InterPro" id="IPR014722">
    <property type="entry name" value="Rib_uL2_dom2"/>
</dbReference>
<dbReference type="InterPro" id="IPR022666">
    <property type="entry name" value="Ribosomal_uL2_RNA-bd_dom"/>
</dbReference>
<dbReference type="PANTHER" id="PTHR13691">
    <property type="entry name" value="RIBOSOMAL PROTEIN L2"/>
    <property type="match status" value="1"/>
</dbReference>
<feature type="region of interest" description="Disordered" evidence="6">
    <location>
        <begin position="210"/>
        <end position="277"/>
    </location>
</feature>
<dbReference type="InterPro" id="IPR002171">
    <property type="entry name" value="Ribosomal_uL2"/>
</dbReference>
<dbReference type="GO" id="GO:0002181">
    <property type="term" value="P:cytoplasmic translation"/>
    <property type="evidence" value="ECO:0007669"/>
    <property type="project" value="TreeGrafter"/>
</dbReference>
<dbReference type="InterPro" id="IPR022669">
    <property type="entry name" value="Ribosomal_uL2_C"/>
</dbReference>
<evidence type="ECO:0000313" key="9">
    <source>
        <dbReference type="EMBL" id="PIT97981.1"/>
    </source>
</evidence>
<dbReference type="FunFam" id="2.30.30.30:FF:000001">
    <property type="entry name" value="50S ribosomal protein L2"/>
    <property type="match status" value="1"/>
</dbReference>
<protein>
    <recommendedName>
        <fullName evidence="4">Large ribosomal subunit protein uL2</fullName>
    </recommendedName>
    <alternativeName>
        <fullName evidence="5">50S ribosomal protein L2</fullName>
    </alternativeName>
</protein>
<feature type="domain" description="Large ribosomal subunit protein uL2 RNA-binding" evidence="8">
    <location>
        <begin position="42"/>
        <end position="118"/>
    </location>
</feature>
<evidence type="ECO:0000256" key="5">
    <source>
        <dbReference type="ARBA" id="ARBA00035459"/>
    </source>
</evidence>
<evidence type="ECO:0000256" key="4">
    <source>
        <dbReference type="ARBA" id="ARBA00035242"/>
    </source>
</evidence>
<dbReference type="SUPFAM" id="SSF50249">
    <property type="entry name" value="Nucleic acid-binding proteins"/>
    <property type="match status" value="1"/>
</dbReference>
<evidence type="ECO:0000256" key="2">
    <source>
        <dbReference type="ARBA" id="ARBA00022980"/>
    </source>
</evidence>
<comment type="similarity">
    <text evidence="1">Belongs to the universal ribosomal protein uL2 family.</text>
</comment>
<dbReference type="NCBIfam" id="TIGR01171">
    <property type="entry name" value="rplB_bact"/>
    <property type="match status" value="1"/>
</dbReference>
<feature type="domain" description="Large ribosomal subunit protein uL2 C-terminal" evidence="7">
    <location>
        <begin position="124"/>
        <end position="253"/>
    </location>
</feature>
<reference evidence="10" key="1">
    <citation type="submission" date="2017-09" db="EMBL/GenBank/DDBJ databases">
        <title>Depth-based differentiation of microbial function through sediment-hosted aquifers and enrichment of novel symbionts in the deep terrestrial subsurface.</title>
        <authorList>
            <person name="Probst A.J."/>
            <person name="Ladd B."/>
            <person name="Jarett J.K."/>
            <person name="Geller-Mcgrath D.E."/>
            <person name="Sieber C.M.K."/>
            <person name="Emerson J.B."/>
            <person name="Anantharaman K."/>
            <person name="Thomas B.C."/>
            <person name="Malmstrom R."/>
            <person name="Stieglmeier M."/>
            <person name="Klingl A."/>
            <person name="Woyke T."/>
            <person name="Ryan C.M."/>
            <person name="Banfield J.F."/>
        </authorList>
    </citation>
    <scope>NUCLEOTIDE SEQUENCE [LARGE SCALE GENOMIC DNA]</scope>
</reference>
<dbReference type="InterPro" id="IPR005880">
    <property type="entry name" value="Ribosomal_uL2_bac/org-type"/>
</dbReference>
<gene>
    <name evidence="9" type="ORF">COT71_03325</name>
</gene>
<dbReference type="Gene3D" id="4.10.950.10">
    <property type="entry name" value="Ribosomal protein L2, domain 3"/>
    <property type="match status" value="1"/>
</dbReference>
<accession>A0A2M6WYU8</accession>
<evidence type="ECO:0000256" key="1">
    <source>
        <dbReference type="ARBA" id="ARBA00005636"/>
    </source>
</evidence>
<dbReference type="Gene3D" id="2.40.50.140">
    <property type="entry name" value="Nucleic acid-binding proteins"/>
    <property type="match status" value="1"/>
</dbReference>
<dbReference type="PANTHER" id="PTHR13691:SF5">
    <property type="entry name" value="LARGE RIBOSOMAL SUBUNIT PROTEIN UL2M"/>
    <property type="match status" value="1"/>
</dbReference>
<feature type="compositionally biased region" description="Basic residues" evidence="6">
    <location>
        <begin position="210"/>
        <end position="220"/>
    </location>
</feature>